<dbReference type="PANTHER" id="PTHR14206:SF7">
    <property type="entry name" value="INSULIN RECEPTOR SUBSTRATE 53 KDA, ISOFORM A"/>
    <property type="match status" value="1"/>
</dbReference>
<dbReference type="SUPFAM" id="SSF103657">
    <property type="entry name" value="BAR/IMD domain-like"/>
    <property type="match status" value="1"/>
</dbReference>
<dbReference type="Gene3D" id="2.30.30.40">
    <property type="entry name" value="SH3 Domains"/>
    <property type="match status" value="1"/>
</dbReference>
<dbReference type="PROSITE" id="PS51338">
    <property type="entry name" value="IMD"/>
    <property type="match status" value="1"/>
</dbReference>
<proteinExistence type="predicted"/>
<feature type="compositionally biased region" description="Polar residues" evidence="3">
    <location>
        <begin position="500"/>
        <end position="525"/>
    </location>
</feature>
<dbReference type="Pfam" id="PF08397">
    <property type="entry name" value="IMD"/>
    <property type="match status" value="1"/>
</dbReference>
<dbReference type="GO" id="GO:0007009">
    <property type="term" value="P:plasma membrane organization"/>
    <property type="evidence" value="ECO:0007669"/>
    <property type="project" value="InterPro"/>
</dbReference>
<dbReference type="Gene3D" id="1.20.1270.60">
    <property type="entry name" value="Arfaptin homology (AH) domain/BAR domain"/>
    <property type="match status" value="1"/>
</dbReference>
<keyword evidence="1 2" id="KW-0728">SH3 domain</keyword>
<dbReference type="EMBL" id="JAIZAY010000008">
    <property type="protein sequence ID" value="KAJ8037418.1"/>
    <property type="molecule type" value="Genomic_DNA"/>
</dbReference>
<dbReference type="Pfam" id="PF14604">
    <property type="entry name" value="SH3_9"/>
    <property type="match status" value="1"/>
</dbReference>
<dbReference type="GO" id="GO:0005654">
    <property type="term" value="C:nucleoplasm"/>
    <property type="evidence" value="ECO:0007669"/>
    <property type="project" value="TreeGrafter"/>
</dbReference>
<feature type="compositionally biased region" description="Basic and acidic residues" evidence="3">
    <location>
        <begin position="605"/>
        <end position="618"/>
    </location>
</feature>
<evidence type="ECO:0000256" key="3">
    <source>
        <dbReference type="SAM" id="MobiDB-lite"/>
    </source>
</evidence>
<dbReference type="PROSITE" id="PS50002">
    <property type="entry name" value="SH3"/>
    <property type="match status" value="1"/>
</dbReference>
<feature type="domain" description="IMD" evidence="5">
    <location>
        <begin position="1"/>
        <end position="247"/>
    </location>
</feature>
<evidence type="ECO:0000259" key="4">
    <source>
        <dbReference type="PROSITE" id="PS50002"/>
    </source>
</evidence>
<reference evidence="6" key="1">
    <citation type="submission" date="2021-10" db="EMBL/GenBank/DDBJ databases">
        <title>Tropical sea cucumber genome reveals ecological adaptation and Cuvierian tubules defense mechanism.</title>
        <authorList>
            <person name="Chen T."/>
        </authorList>
    </citation>
    <scope>NUCLEOTIDE SEQUENCE</scope>
    <source>
        <strain evidence="6">Nanhai2018</strain>
        <tissue evidence="6">Muscle</tissue>
    </source>
</reference>
<gene>
    <name evidence="6" type="ORF">HOLleu_18227</name>
</gene>
<dbReference type="InterPro" id="IPR036028">
    <property type="entry name" value="SH3-like_dom_sf"/>
</dbReference>
<comment type="caution">
    <text evidence="6">The sequence shown here is derived from an EMBL/GenBank/DDBJ whole genome shotgun (WGS) entry which is preliminary data.</text>
</comment>
<dbReference type="GO" id="GO:0051764">
    <property type="term" value="P:actin crosslink formation"/>
    <property type="evidence" value="ECO:0007669"/>
    <property type="project" value="TreeGrafter"/>
</dbReference>
<protein>
    <submittedName>
        <fullName evidence="6">Brain-specific angiogenesis inhibitor 1-associated protein 2</fullName>
    </submittedName>
</protein>
<dbReference type="CDD" id="cd07605">
    <property type="entry name" value="I-BAR_IMD"/>
    <property type="match status" value="1"/>
</dbReference>
<feature type="compositionally biased region" description="Polar residues" evidence="3">
    <location>
        <begin position="453"/>
        <end position="465"/>
    </location>
</feature>
<keyword evidence="7" id="KW-1185">Reference proteome</keyword>
<dbReference type="CDD" id="cd11779">
    <property type="entry name" value="SH3_Irsp53_BAIAP2L"/>
    <property type="match status" value="1"/>
</dbReference>
<feature type="compositionally biased region" description="Pro residues" evidence="3">
    <location>
        <begin position="314"/>
        <end position="335"/>
    </location>
</feature>
<feature type="region of interest" description="Disordered" evidence="3">
    <location>
        <begin position="266"/>
        <end position="398"/>
    </location>
</feature>
<evidence type="ECO:0000313" key="6">
    <source>
        <dbReference type="EMBL" id="KAJ8037418.1"/>
    </source>
</evidence>
<dbReference type="FunFam" id="1.20.1270.60:FF:000011">
    <property type="entry name" value="Brain-specific angiogenesis inhibitor 1-associated protein 2"/>
    <property type="match status" value="1"/>
</dbReference>
<dbReference type="PANTHER" id="PTHR14206">
    <property type="entry name" value="BRAIN-SPECIFIC ANGIOGENESIS INHIBITOR 1-ASSOCIATED PROTEIN 2"/>
    <property type="match status" value="1"/>
</dbReference>
<evidence type="ECO:0000256" key="2">
    <source>
        <dbReference type="PROSITE-ProRule" id="PRU00192"/>
    </source>
</evidence>
<dbReference type="SUPFAM" id="SSF50044">
    <property type="entry name" value="SH3-domain"/>
    <property type="match status" value="1"/>
</dbReference>
<feature type="compositionally biased region" description="Low complexity" evidence="3">
    <location>
        <begin position="564"/>
        <end position="575"/>
    </location>
</feature>
<dbReference type="InterPro" id="IPR001452">
    <property type="entry name" value="SH3_domain"/>
</dbReference>
<accession>A0A9Q1C379</accession>
<feature type="compositionally biased region" description="Polar residues" evidence="3">
    <location>
        <begin position="478"/>
        <end position="490"/>
    </location>
</feature>
<feature type="compositionally biased region" description="Low complexity" evidence="3">
    <location>
        <begin position="299"/>
        <end position="313"/>
    </location>
</feature>
<evidence type="ECO:0000313" key="7">
    <source>
        <dbReference type="Proteomes" id="UP001152320"/>
    </source>
</evidence>
<dbReference type="GO" id="GO:0005829">
    <property type="term" value="C:cytosol"/>
    <property type="evidence" value="ECO:0007669"/>
    <property type="project" value="TreeGrafter"/>
</dbReference>
<dbReference type="InterPro" id="IPR027267">
    <property type="entry name" value="AH/BAR_dom_sf"/>
</dbReference>
<feature type="compositionally biased region" description="Basic and acidic residues" evidence="3">
    <location>
        <begin position="386"/>
        <end position="396"/>
    </location>
</feature>
<dbReference type="GO" id="GO:0030838">
    <property type="term" value="P:positive regulation of actin filament polymerization"/>
    <property type="evidence" value="ECO:0007669"/>
    <property type="project" value="TreeGrafter"/>
</dbReference>
<organism evidence="6 7">
    <name type="scientific">Holothuria leucospilota</name>
    <name type="common">Black long sea cucumber</name>
    <name type="synonym">Mertensiothuria leucospilota</name>
    <dbReference type="NCBI Taxonomy" id="206669"/>
    <lineage>
        <taxon>Eukaryota</taxon>
        <taxon>Metazoa</taxon>
        <taxon>Echinodermata</taxon>
        <taxon>Eleutherozoa</taxon>
        <taxon>Echinozoa</taxon>
        <taxon>Holothuroidea</taxon>
        <taxon>Aspidochirotacea</taxon>
        <taxon>Aspidochirotida</taxon>
        <taxon>Holothuriidae</taxon>
        <taxon>Holothuria</taxon>
    </lineage>
</organism>
<feature type="compositionally biased region" description="Polar residues" evidence="3">
    <location>
        <begin position="547"/>
        <end position="560"/>
    </location>
</feature>
<dbReference type="SMART" id="SM00326">
    <property type="entry name" value="SH3"/>
    <property type="match status" value="1"/>
</dbReference>
<dbReference type="GO" id="GO:0051017">
    <property type="term" value="P:actin filament bundle assembly"/>
    <property type="evidence" value="ECO:0007669"/>
    <property type="project" value="TreeGrafter"/>
</dbReference>
<dbReference type="AlphaFoldDB" id="A0A9Q1C379"/>
<feature type="compositionally biased region" description="Pro residues" evidence="3">
    <location>
        <begin position="593"/>
        <end position="603"/>
    </location>
</feature>
<feature type="region of interest" description="Disordered" evidence="3">
    <location>
        <begin position="453"/>
        <end position="645"/>
    </location>
</feature>
<feature type="compositionally biased region" description="Polar residues" evidence="3">
    <location>
        <begin position="274"/>
        <end position="286"/>
    </location>
</feature>
<dbReference type="Proteomes" id="UP001152320">
    <property type="component" value="Chromosome 8"/>
</dbReference>
<name>A0A9Q1C379_HOLLE</name>
<sequence>MTTGEQLHRMTENVYRNVIDGFTPEVRTLIVQGKVYDKALQGVTQAAKEYFDAIVRVGEVASDTKGSRQLGQSLLQIAETYRQIEAERDAVVHCLRKEILLPMEGKLDLEWKYINQNQKSYLSENKSKAEIVEKRRNEVKKIQKKTQKNHSEKYLEKEQRSLDELHQLTKSLLSFRSQSLREAWCEQRKRYAYLVERYCASIKNEAAFYGKAHSVLQYRLPKWNESCEKPYKLPEECEEMLSMDFSGPLESPLHMELRNSMKMLAKNKDDSSGSEKSQSRPVSLASQEIERPLSVEVDTPPATQTFPTSQSTPPSEPPPPSTQPPSYPPSQPPPEQDQFSQYPPPQGGYISSTLPNRGKAAGGLRHSKSVMYPSPGSRNRPQVQRHVSESGDDKGIPKVRSLYNHPAAGETQLSLQEGDIVGLIGPQNNGWFFGHNYRSKRNGWFPISFTQPLDNGIPHSNGSLQQPPPPSTEMPYPSQVQNHQGMNQDSPHMPMRRGLSVSSENLSRTNGDNYPSPDYSTNDSPNHMKFFTSRPPPPSQTHGGLLISTSQQAVSQQSLHSGHDTSSGSQLSSGSITPQTSSHVSEVEKPSTPTHPPPPPPTELAPDKTEEQEGEKENPLLNVQLRKTVTDDRSAPQIPANYNLN</sequence>
<dbReference type="InterPro" id="IPR027681">
    <property type="entry name" value="IRSp53/IRTKS/Pinkbar"/>
</dbReference>
<dbReference type="OrthoDB" id="3800937at2759"/>
<feature type="domain" description="SH3" evidence="4">
    <location>
        <begin position="394"/>
        <end position="455"/>
    </location>
</feature>
<evidence type="ECO:0000256" key="1">
    <source>
        <dbReference type="ARBA" id="ARBA00022443"/>
    </source>
</evidence>
<dbReference type="InterPro" id="IPR013606">
    <property type="entry name" value="I-BAR_dom"/>
</dbReference>
<evidence type="ECO:0000259" key="5">
    <source>
        <dbReference type="PROSITE" id="PS51338"/>
    </source>
</evidence>